<dbReference type="AlphaFoldDB" id="A0A8J8Q750"/>
<evidence type="ECO:0000313" key="3">
    <source>
        <dbReference type="Proteomes" id="UP000766904"/>
    </source>
</evidence>
<reference evidence="2" key="1">
    <citation type="submission" date="2017-11" db="EMBL/GenBank/DDBJ databases">
        <authorList>
            <person name="Kajale S.C."/>
            <person name="Sharma A."/>
        </authorList>
    </citation>
    <scope>NUCLEOTIDE SEQUENCE</scope>
    <source>
        <strain evidence="2">LS1_42</strain>
    </source>
</reference>
<sequence>MRTVHYVQRKSRYPLHGPTESGGRGGRRANERDRIRIGIRERVRATDRRSVGDDIGGRDRSRCRRLILRQNYLKTGRSKPAVTADDGRNFETDFSLTAVRQYNETSTNGTRNSQRGPVLTRPYALRPAYAAGAS</sequence>
<gene>
    <name evidence="2" type="ORF">CV102_11860</name>
</gene>
<protein>
    <submittedName>
        <fullName evidence="2">Uncharacterized protein</fullName>
    </submittedName>
</protein>
<organism evidence="2 3">
    <name type="scientific">Natronococcus pandeyae</name>
    <dbReference type="NCBI Taxonomy" id="2055836"/>
    <lineage>
        <taxon>Archaea</taxon>
        <taxon>Methanobacteriati</taxon>
        <taxon>Methanobacteriota</taxon>
        <taxon>Stenosarchaea group</taxon>
        <taxon>Halobacteria</taxon>
        <taxon>Halobacteriales</taxon>
        <taxon>Natrialbaceae</taxon>
        <taxon>Natronococcus</taxon>
    </lineage>
</organism>
<comment type="caution">
    <text evidence="2">The sequence shown here is derived from an EMBL/GenBank/DDBJ whole genome shotgun (WGS) entry which is preliminary data.</text>
</comment>
<accession>A0A8J8Q750</accession>
<dbReference type="Proteomes" id="UP000766904">
    <property type="component" value="Unassembled WGS sequence"/>
</dbReference>
<feature type="region of interest" description="Disordered" evidence="1">
    <location>
        <begin position="103"/>
        <end position="122"/>
    </location>
</feature>
<feature type="region of interest" description="Disordered" evidence="1">
    <location>
        <begin position="1"/>
        <end position="34"/>
    </location>
</feature>
<proteinExistence type="predicted"/>
<keyword evidence="3" id="KW-1185">Reference proteome</keyword>
<evidence type="ECO:0000313" key="2">
    <source>
        <dbReference type="EMBL" id="TYL38490.1"/>
    </source>
</evidence>
<evidence type="ECO:0000256" key="1">
    <source>
        <dbReference type="SAM" id="MobiDB-lite"/>
    </source>
</evidence>
<name>A0A8J8Q750_9EURY</name>
<dbReference type="EMBL" id="PHNJ01000005">
    <property type="protein sequence ID" value="TYL38490.1"/>
    <property type="molecule type" value="Genomic_DNA"/>
</dbReference>
<feature type="compositionally biased region" description="Polar residues" evidence="1">
    <location>
        <begin position="103"/>
        <end position="115"/>
    </location>
</feature>